<proteinExistence type="predicted"/>
<dbReference type="EMBL" id="JAINVV010000004">
    <property type="protein sequence ID" value="MBY8822422.1"/>
    <property type="molecule type" value="Genomic_DNA"/>
</dbReference>
<name>A0ABS7PPQ7_9SPHN</name>
<accession>A0ABS7PPQ7</accession>
<gene>
    <name evidence="3" type="ORF">K7G82_08975</name>
</gene>
<feature type="domain" description="Beta-lactamase-related" evidence="2">
    <location>
        <begin position="34"/>
        <end position="358"/>
    </location>
</feature>
<dbReference type="Proteomes" id="UP000706039">
    <property type="component" value="Unassembled WGS sequence"/>
</dbReference>
<sequence>MTRPGLCIALSLCLTGTAHAEPRKEAVDAIFAPWASSTSPGCAVGVTRDGRSVFQAGYGMADLEQGVANRPDTVFNIASLSKHFTTTAVELLAQQGKLSWDDDIRKYVPEIPEYGRPITLRHLANHTSGIRDFLTLLEFSGWNWLDAVTEEKILGLIARQKQLNFPTGTAYTYSNSGYVLLGIVVKRVAGQPLGEFLGRNVFEPMGMLHTRVYDDRQMIMKNRAPGHYMRDDGKGFAIWRPTYDQIQGDGAVLTSVQDMAIWSNNFLHPSLGPNPQALVDALRTPGVFNDGKPARADEGSPTYALGLTVGEYRGLPVVSHSGGIPGYATNMLLFPAQKLAVTVLCNLGGAPATNLSRAVADLYLPQDLLRGPPTEQPKPRYRGSVDQTAKSPPYVLEKPYSLQDYAGRYASAELDADHILSAAGNGLDLRVGFLPATHFAPQGKDIFFGDGVTLTFARDRSRKVTGYTLKAGRAQGLLLARTR</sequence>
<evidence type="ECO:0000259" key="2">
    <source>
        <dbReference type="Pfam" id="PF00144"/>
    </source>
</evidence>
<feature type="chain" id="PRO_5046977484" evidence="1">
    <location>
        <begin position="21"/>
        <end position="483"/>
    </location>
</feature>
<keyword evidence="1" id="KW-0732">Signal</keyword>
<protein>
    <submittedName>
        <fullName evidence="3">Beta-lactamase family protein</fullName>
    </submittedName>
</protein>
<dbReference type="Pfam" id="PF00144">
    <property type="entry name" value="Beta-lactamase"/>
    <property type="match status" value="1"/>
</dbReference>
<evidence type="ECO:0000313" key="3">
    <source>
        <dbReference type="EMBL" id="MBY8822422.1"/>
    </source>
</evidence>
<dbReference type="Gene3D" id="3.40.710.10">
    <property type="entry name" value="DD-peptidase/beta-lactamase superfamily"/>
    <property type="match status" value="1"/>
</dbReference>
<dbReference type="InterPro" id="IPR012338">
    <property type="entry name" value="Beta-lactam/transpept-like"/>
</dbReference>
<dbReference type="RefSeq" id="WP_222989505.1">
    <property type="nucleotide sequence ID" value="NZ_JAINVV010000004.1"/>
</dbReference>
<dbReference type="InterPro" id="IPR001466">
    <property type="entry name" value="Beta-lactam-related"/>
</dbReference>
<feature type="signal peptide" evidence="1">
    <location>
        <begin position="1"/>
        <end position="20"/>
    </location>
</feature>
<dbReference type="PANTHER" id="PTHR46825">
    <property type="entry name" value="D-ALANYL-D-ALANINE-CARBOXYPEPTIDASE/ENDOPEPTIDASE AMPH"/>
    <property type="match status" value="1"/>
</dbReference>
<comment type="caution">
    <text evidence="3">The sequence shown here is derived from an EMBL/GenBank/DDBJ whole genome shotgun (WGS) entry which is preliminary data.</text>
</comment>
<dbReference type="SUPFAM" id="SSF56601">
    <property type="entry name" value="beta-lactamase/transpeptidase-like"/>
    <property type="match status" value="1"/>
</dbReference>
<dbReference type="PANTHER" id="PTHR46825:SF9">
    <property type="entry name" value="BETA-LACTAMASE-RELATED DOMAIN-CONTAINING PROTEIN"/>
    <property type="match status" value="1"/>
</dbReference>
<evidence type="ECO:0000256" key="1">
    <source>
        <dbReference type="SAM" id="SignalP"/>
    </source>
</evidence>
<reference evidence="3 4" key="1">
    <citation type="submission" date="2021-08" db="EMBL/GenBank/DDBJ databases">
        <authorList>
            <person name="Tuo L."/>
        </authorList>
    </citation>
    <scope>NUCLEOTIDE SEQUENCE [LARGE SCALE GENOMIC DNA]</scope>
    <source>
        <strain evidence="3 4">JCM 31229</strain>
    </source>
</reference>
<dbReference type="InterPro" id="IPR050491">
    <property type="entry name" value="AmpC-like"/>
</dbReference>
<organism evidence="3 4">
    <name type="scientific">Sphingomonas colocasiae</name>
    <dbReference type="NCBI Taxonomy" id="1848973"/>
    <lineage>
        <taxon>Bacteria</taxon>
        <taxon>Pseudomonadati</taxon>
        <taxon>Pseudomonadota</taxon>
        <taxon>Alphaproteobacteria</taxon>
        <taxon>Sphingomonadales</taxon>
        <taxon>Sphingomonadaceae</taxon>
        <taxon>Sphingomonas</taxon>
    </lineage>
</organism>
<keyword evidence="4" id="KW-1185">Reference proteome</keyword>
<evidence type="ECO:0000313" key="4">
    <source>
        <dbReference type="Proteomes" id="UP000706039"/>
    </source>
</evidence>